<dbReference type="Proteomes" id="UP000001812">
    <property type="component" value="Chromosome II"/>
</dbReference>
<name>A0A0E1VUN5_BURPE</name>
<feature type="compositionally biased region" description="Basic residues" evidence="1">
    <location>
        <begin position="105"/>
        <end position="126"/>
    </location>
</feature>
<evidence type="ECO:0000256" key="1">
    <source>
        <dbReference type="SAM" id="MobiDB-lite"/>
    </source>
</evidence>
<organism evidence="2 3">
    <name type="scientific">Burkholderia pseudomallei 1710a</name>
    <dbReference type="NCBI Taxonomy" id="320371"/>
    <lineage>
        <taxon>Bacteria</taxon>
        <taxon>Pseudomonadati</taxon>
        <taxon>Pseudomonadota</taxon>
        <taxon>Betaproteobacteria</taxon>
        <taxon>Burkholderiales</taxon>
        <taxon>Burkholderiaceae</taxon>
        <taxon>Burkholderia</taxon>
        <taxon>pseudomallei group</taxon>
    </lineage>
</organism>
<evidence type="ECO:0000313" key="3">
    <source>
        <dbReference type="Proteomes" id="UP000001812"/>
    </source>
</evidence>
<dbReference type="InterPro" id="IPR032598">
    <property type="entry name" value="RsaM-like"/>
</dbReference>
<reference evidence="2 3" key="2">
    <citation type="submission" date="2009-05" db="EMBL/GenBank/DDBJ databases">
        <authorList>
            <person name="Harkins D.M."/>
            <person name="DeShazer D."/>
            <person name="Woods D.E."/>
            <person name="Brinkac L.M."/>
            <person name="Brown K.A."/>
            <person name="Hung G.C."/>
            <person name="Tuanyok A."/>
            <person name="Zhang B."/>
            <person name="Nierman W.C."/>
        </authorList>
    </citation>
    <scope>NUCLEOTIDE SEQUENCE [LARGE SCALE GENOMIC DNA]</scope>
    <source>
        <strain evidence="2 3">1710a</strain>
    </source>
</reference>
<dbReference type="Pfam" id="PF16245">
    <property type="entry name" value="DUF4902"/>
    <property type="match status" value="1"/>
</dbReference>
<dbReference type="HOGENOM" id="CLU_1068231_0_0_4"/>
<feature type="region of interest" description="Disordered" evidence="1">
    <location>
        <begin position="104"/>
        <end position="135"/>
    </location>
</feature>
<protein>
    <recommendedName>
        <fullName evidence="4">DUF4902 domain-containing protein</fullName>
    </recommendedName>
</protein>
<reference evidence="3" key="1">
    <citation type="submission" date="2007-08" db="EMBL/GenBank/DDBJ databases">
        <title>Annotation of Burkholderia pseudomallei 1710a.</title>
        <authorList>
            <person name="Harkins D.M."/>
            <person name="DeShazer D."/>
            <person name="Woods D.E."/>
            <person name="Brinkac L.M."/>
            <person name="Brown K.A."/>
            <person name="Hung G.C."/>
            <person name="Tuanyok A."/>
            <person name="Zhang B."/>
            <person name="Nierman W.C."/>
        </authorList>
    </citation>
    <scope>NUCLEOTIDE SEQUENCE [LARGE SCALE GENOMIC DNA]</scope>
    <source>
        <strain evidence="3">1710a</strain>
    </source>
</reference>
<accession>A0A0E1VUN5</accession>
<gene>
    <name evidence="2" type="ORF">BURPS1710A_A0737</name>
</gene>
<evidence type="ECO:0000313" key="2">
    <source>
        <dbReference type="EMBL" id="EET04588.1"/>
    </source>
</evidence>
<dbReference type="Gene3D" id="3.10.450.610">
    <property type="match status" value="1"/>
</dbReference>
<sequence>MTVQFRADRISYAINCLRIDHRLGRIRRTKRFVAALPLHCRRIADIAAGPVGVTRHVRPSLTPATMRQERRSVTFAPRRRCPRRVARAGVPACRGRRACAPARRSFNHRRGQAMRRAPRVGRRSHVAQRLAPASSAPAAAGRDGYVRLSLPQLARVSLAPICAAADDQILSELWDLGIGALRAGYCEWIDAHGAAPATLGWSWFVDVERIWRIVPDSLTSNLMIISAKGYDVGPANTRQCLLNWLTKFDWRGLLVPLIHD</sequence>
<evidence type="ECO:0008006" key="4">
    <source>
        <dbReference type="Google" id="ProtNLM"/>
    </source>
</evidence>
<dbReference type="EMBL" id="CM000833">
    <property type="protein sequence ID" value="EET04588.1"/>
    <property type="molecule type" value="Genomic_DNA"/>
</dbReference>
<dbReference type="AlphaFoldDB" id="A0A0E1VUN5"/>
<proteinExistence type="predicted"/>